<evidence type="ECO:0000313" key="4">
    <source>
        <dbReference type="Proteomes" id="UP000823775"/>
    </source>
</evidence>
<reference evidence="3 4" key="1">
    <citation type="journal article" date="2021" name="BMC Genomics">
        <title>Datura genome reveals duplications of psychoactive alkaloid biosynthetic genes and high mutation rate following tissue culture.</title>
        <authorList>
            <person name="Rajewski A."/>
            <person name="Carter-House D."/>
            <person name="Stajich J."/>
            <person name="Litt A."/>
        </authorList>
    </citation>
    <scope>NUCLEOTIDE SEQUENCE [LARGE SCALE GENOMIC DNA]</scope>
    <source>
        <strain evidence="3">AR-01</strain>
    </source>
</reference>
<evidence type="ECO:0000256" key="2">
    <source>
        <dbReference type="SAM" id="MobiDB-lite"/>
    </source>
</evidence>
<keyword evidence="4" id="KW-1185">Reference proteome</keyword>
<dbReference type="EMBL" id="JACEIK010001739">
    <property type="protein sequence ID" value="MCD7471864.1"/>
    <property type="molecule type" value="Genomic_DNA"/>
</dbReference>
<name>A0ABS8TMX2_DATST</name>
<accession>A0ABS8TMX2</accession>
<proteinExistence type="predicted"/>
<gene>
    <name evidence="3" type="ORF">HAX54_012608</name>
</gene>
<keyword evidence="1" id="KW-0175">Coiled coil</keyword>
<feature type="region of interest" description="Disordered" evidence="2">
    <location>
        <begin position="127"/>
        <end position="173"/>
    </location>
</feature>
<comment type="caution">
    <text evidence="3">The sequence shown here is derived from an EMBL/GenBank/DDBJ whole genome shotgun (WGS) entry which is preliminary data.</text>
</comment>
<organism evidence="3 4">
    <name type="scientific">Datura stramonium</name>
    <name type="common">Jimsonweed</name>
    <name type="synonym">Common thornapple</name>
    <dbReference type="NCBI Taxonomy" id="4076"/>
    <lineage>
        <taxon>Eukaryota</taxon>
        <taxon>Viridiplantae</taxon>
        <taxon>Streptophyta</taxon>
        <taxon>Embryophyta</taxon>
        <taxon>Tracheophyta</taxon>
        <taxon>Spermatophyta</taxon>
        <taxon>Magnoliopsida</taxon>
        <taxon>eudicotyledons</taxon>
        <taxon>Gunneridae</taxon>
        <taxon>Pentapetalae</taxon>
        <taxon>asterids</taxon>
        <taxon>lamiids</taxon>
        <taxon>Solanales</taxon>
        <taxon>Solanaceae</taxon>
        <taxon>Solanoideae</taxon>
        <taxon>Datureae</taxon>
        <taxon>Datura</taxon>
    </lineage>
</organism>
<dbReference type="Proteomes" id="UP000823775">
    <property type="component" value="Unassembled WGS sequence"/>
</dbReference>
<evidence type="ECO:0000313" key="3">
    <source>
        <dbReference type="EMBL" id="MCD7471864.1"/>
    </source>
</evidence>
<protein>
    <submittedName>
        <fullName evidence="3">Uncharacterized protein</fullName>
    </submittedName>
</protein>
<feature type="compositionally biased region" description="Polar residues" evidence="2">
    <location>
        <begin position="140"/>
        <end position="167"/>
    </location>
</feature>
<evidence type="ECO:0000256" key="1">
    <source>
        <dbReference type="SAM" id="Coils"/>
    </source>
</evidence>
<feature type="coiled-coil region" evidence="1">
    <location>
        <begin position="61"/>
        <end position="88"/>
    </location>
</feature>
<sequence length="173" mass="19548">MAESDVEDNEEVSFLDLQKNLKTLSQKELRALANVLIDAYYGMVSERDTLAAELDQSEGVRSSLTDENIRLNEELNELVKENLSLDENIMKCTESENKREKSLTQIQTELEMGKSPNRMRWESGRLFSIQSEPDEGSGEHMSSTDQVFQVDGVNTQSIDQEPGTPSESSEDEH</sequence>